<evidence type="ECO:0000313" key="1">
    <source>
        <dbReference type="EMBL" id="CAI9725226.1"/>
    </source>
</evidence>
<proteinExistence type="predicted"/>
<keyword evidence="2" id="KW-1185">Reference proteome</keyword>
<gene>
    <name evidence="1" type="ORF">OCTVUL_1B000232</name>
</gene>
<sequence>MSCLSKINGEAVLSEVMLIYRLRSIGTFRHYDIIRERQETHKVTAALSHFLEAGSNSAKWMSVDSVVIYVDLSRTFN</sequence>
<dbReference type="Proteomes" id="UP001162480">
    <property type="component" value="Chromosome 7"/>
</dbReference>
<evidence type="ECO:0000313" key="2">
    <source>
        <dbReference type="Proteomes" id="UP001162480"/>
    </source>
</evidence>
<reference evidence="1" key="1">
    <citation type="submission" date="2023-08" db="EMBL/GenBank/DDBJ databases">
        <authorList>
            <person name="Alioto T."/>
            <person name="Alioto T."/>
            <person name="Gomez Garrido J."/>
        </authorList>
    </citation>
    <scope>NUCLEOTIDE SEQUENCE</scope>
</reference>
<dbReference type="EMBL" id="OX597820">
    <property type="protein sequence ID" value="CAI9725226.1"/>
    <property type="molecule type" value="Genomic_DNA"/>
</dbReference>
<protein>
    <submittedName>
        <fullName evidence="1">Uncharacterized protein</fullName>
    </submittedName>
</protein>
<accession>A0AA36F4B7</accession>
<organism evidence="1 2">
    <name type="scientific">Octopus vulgaris</name>
    <name type="common">Common octopus</name>
    <dbReference type="NCBI Taxonomy" id="6645"/>
    <lineage>
        <taxon>Eukaryota</taxon>
        <taxon>Metazoa</taxon>
        <taxon>Spiralia</taxon>
        <taxon>Lophotrochozoa</taxon>
        <taxon>Mollusca</taxon>
        <taxon>Cephalopoda</taxon>
        <taxon>Coleoidea</taxon>
        <taxon>Octopodiformes</taxon>
        <taxon>Octopoda</taxon>
        <taxon>Incirrata</taxon>
        <taxon>Octopodidae</taxon>
        <taxon>Octopus</taxon>
    </lineage>
</organism>
<name>A0AA36F4B7_OCTVU</name>
<dbReference type="AlphaFoldDB" id="A0AA36F4B7"/>